<comment type="catalytic activity">
    <reaction evidence="8">
        <text>L-seryl-[protein] + ATP = O-phospho-L-seryl-[protein] + ADP + H(+)</text>
        <dbReference type="Rhea" id="RHEA:17989"/>
        <dbReference type="Rhea" id="RHEA-COMP:9863"/>
        <dbReference type="Rhea" id="RHEA-COMP:11604"/>
        <dbReference type="ChEBI" id="CHEBI:15378"/>
        <dbReference type="ChEBI" id="CHEBI:29999"/>
        <dbReference type="ChEBI" id="CHEBI:30616"/>
        <dbReference type="ChEBI" id="CHEBI:83421"/>
        <dbReference type="ChEBI" id="CHEBI:456216"/>
        <dbReference type="EC" id="2.7.11.1"/>
    </reaction>
</comment>
<evidence type="ECO:0000256" key="1">
    <source>
        <dbReference type="ARBA" id="ARBA00012513"/>
    </source>
</evidence>
<dbReference type="Gene3D" id="1.10.510.10">
    <property type="entry name" value="Transferase(Phosphotransferase) domain 1"/>
    <property type="match status" value="1"/>
</dbReference>
<evidence type="ECO:0000256" key="5">
    <source>
        <dbReference type="ARBA" id="ARBA00022777"/>
    </source>
</evidence>
<dbReference type="Pfam" id="PF00069">
    <property type="entry name" value="Pkinase"/>
    <property type="match status" value="1"/>
</dbReference>
<organism evidence="10 11">
    <name type="scientific">Xenorhabdus poinarii G6</name>
    <dbReference type="NCBI Taxonomy" id="1354304"/>
    <lineage>
        <taxon>Bacteria</taxon>
        <taxon>Pseudomonadati</taxon>
        <taxon>Pseudomonadota</taxon>
        <taxon>Gammaproteobacteria</taxon>
        <taxon>Enterobacterales</taxon>
        <taxon>Morganellaceae</taxon>
        <taxon>Xenorhabdus</taxon>
    </lineage>
</organism>
<keyword evidence="4" id="KW-0547">Nucleotide-binding</keyword>
<dbReference type="STRING" id="1354304.XPG1_1848"/>
<dbReference type="PROSITE" id="PS00109">
    <property type="entry name" value="PROTEIN_KINASE_TYR"/>
    <property type="match status" value="1"/>
</dbReference>
<comment type="catalytic activity">
    <reaction evidence="7">
        <text>L-threonyl-[protein] + ATP = O-phospho-L-threonyl-[protein] + ADP + H(+)</text>
        <dbReference type="Rhea" id="RHEA:46608"/>
        <dbReference type="Rhea" id="RHEA-COMP:11060"/>
        <dbReference type="Rhea" id="RHEA-COMP:11605"/>
        <dbReference type="ChEBI" id="CHEBI:15378"/>
        <dbReference type="ChEBI" id="CHEBI:30013"/>
        <dbReference type="ChEBI" id="CHEBI:30616"/>
        <dbReference type="ChEBI" id="CHEBI:61977"/>
        <dbReference type="ChEBI" id="CHEBI:456216"/>
        <dbReference type="EC" id="2.7.11.1"/>
    </reaction>
</comment>
<keyword evidence="3 10" id="KW-0808">Transferase</keyword>
<feature type="domain" description="Protein kinase" evidence="9">
    <location>
        <begin position="28"/>
        <end position="304"/>
    </location>
</feature>
<evidence type="ECO:0000313" key="11">
    <source>
        <dbReference type="Proteomes" id="UP000032735"/>
    </source>
</evidence>
<accession>A0A068R2T7</accession>
<dbReference type="PANTHER" id="PTHR43671">
    <property type="entry name" value="SERINE/THREONINE-PROTEIN KINASE NEK"/>
    <property type="match status" value="1"/>
</dbReference>
<keyword evidence="5 10" id="KW-0418">Kinase</keyword>
<dbReference type="EMBL" id="FO704551">
    <property type="protein sequence ID" value="CDG21503.1"/>
    <property type="molecule type" value="Genomic_DNA"/>
</dbReference>
<evidence type="ECO:0000256" key="2">
    <source>
        <dbReference type="ARBA" id="ARBA00022527"/>
    </source>
</evidence>
<dbReference type="SUPFAM" id="SSF56112">
    <property type="entry name" value="Protein kinase-like (PK-like)"/>
    <property type="match status" value="1"/>
</dbReference>
<evidence type="ECO:0000256" key="3">
    <source>
        <dbReference type="ARBA" id="ARBA00022679"/>
    </source>
</evidence>
<dbReference type="PANTHER" id="PTHR43671:SF98">
    <property type="entry name" value="SERINE_THREONINE-PROTEIN KINASE NEK11"/>
    <property type="match status" value="1"/>
</dbReference>
<keyword evidence="11" id="KW-1185">Reference proteome</keyword>
<evidence type="ECO:0000256" key="6">
    <source>
        <dbReference type="ARBA" id="ARBA00022840"/>
    </source>
</evidence>
<dbReference type="InterPro" id="IPR008266">
    <property type="entry name" value="Tyr_kinase_AS"/>
</dbReference>
<dbReference type="RefSeq" id="WP_052708274.1">
    <property type="nucleotide sequence ID" value="NZ_FO704551.1"/>
</dbReference>
<dbReference type="Proteomes" id="UP000032735">
    <property type="component" value="Chromosome"/>
</dbReference>
<dbReference type="AlphaFoldDB" id="A0A068R2T7"/>
<gene>
    <name evidence="10" type="ORF">XPG1_1848</name>
</gene>
<dbReference type="GO" id="GO:0005524">
    <property type="term" value="F:ATP binding"/>
    <property type="evidence" value="ECO:0007669"/>
    <property type="project" value="UniProtKB-KW"/>
</dbReference>
<sequence>MQNIHQNPSDGNFRLIYTLPIGHCLNGFEIEKVIGKSEDSIVYRVWDHHCKQSIAIKEYMPFAFAIRRRDMKLTLREKKSEKPFQTGLQNFIHEAHLMSCFEHPCLPRFLHFWQQNCTAYIATPFYQGVTLNKFSVRHAHLINEHWLYQMLFPLLSALDMLHQQNYLHCDVSLDNILIRDNQSPILLDFGTTHKTTQCLSDETEITLRSGFTPIEQYTANEENQQGPWTDIYTLGAVLYTLIVGHPPPVSIVRNVEDRYQPLATLRPAGYSLSFLQAIDKALAINPAERPQSIPEFITLFSPVLQQSSFNNQATLFSSDPR</sequence>
<dbReference type="EC" id="2.7.11.1" evidence="1"/>
<dbReference type="GO" id="GO:0106310">
    <property type="term" value="F:protein serine kinase activity"/>
    <property type="evidence" value="ECO:0007669"/>
    <property type="project" value="RHEA"/>
</dbReference>
<proteinExistence type="predicted"/>
<name>A0A068R2T7_9GAMM</name>
<dbReference type="InterPro" id="IPR000719">
    <property type="entry name" value="Prot_kinase_dom"/>
</dbReference>
<dbReference type="HOGENOM" id="CLU_000288_63_44_6"/>
<dbReference type="KEGG" id="xpo:XPG1_1848"/>
<protein>
    <recommendedName>
        <fullName evidence="1">non-specific serine/threonine protein kinase</fullName>
        <ecNumber evidence="1">2.7.11.1</ecNumber>
    </recommendedName>
</protein>
<dbReference type="GO" id="GO:0004674">
    <property type="term" value="F:protein serine/threonine kinase activity"/>
    <property type="evidence" value="ECO:0007669"/>
    <property type="project" value="UniProtKB-KW"/>
</dbReference>
<evidence type="ECO:0000256" key="4">
    <source>
        <dbReference type="ARBA" id="ARBA00022741"/>
    </source>
</evidence>
<evidence type="ECO:0000256" key="7">
    <source>
        <dbReference type="ARBA" id="ARBA00047899"/>
    </source>
</evidence>
<evidence type="ECO:0000256" key="8">
    <source>
        <dbReference type="ARBA" id="ARBA00048679"/>
    </source>
</evidence>
<dbReference type="InterPro" id="IPR050660">
    <property type="entry name" value="NEK_Ser/Thr_kinase"/>
</dbReference>
<keyword evidence="2" id="KW-0723">Serine/threonine-protein kinase</keyword>
<evidence type="ECO:0000313" key="10">
    <source>
        <dbReference type="EMBL" id="CDG21503.1"/>
    </source>
</evidence>
<evidence type="ECO:0000259" key="9">
    <source>
        <dbReference type="PROSITE" id="PS50011"/>
    </source>
</evidence>
<dbReference type="InterPro" id="IPR011009">
    <property type="entry name" value="Kinase-like_dom_sf"/>
</dbReference>
<dbReference type="OrthoDB" id="9801841at2"/>
<dbReference type="PROSITE" id="PS50011">
    <property type="entry name" value="PROTEIN_KINASE_DOM"/>
    <property type="match status" value="1"/>
</dbReference>
<reference evidence="10 11" key="1">
    <citation type="submission" date="2013-07" db="EMBL/GenBank/DDBJ databases">
        <authorList>
            <person name="Genoscope - CEA"/>
        </authorList>
    </citation>
    <scope>NUCLEOTIDE SEQUENCE [LARGE SCALE GENOMIC DNA]</scope>
    <source>
        <strain evidence="10 11">G6</strain>
    </source>
</reference>
<keyword evidence="6" id="KW-0067">ATP-binding</keyword>